<evidence type="ECO:0000256" key="1">
    <source>
        <dbReference type="SAM" id="MobiDB-lite"/>
    </source>
</evidence>
<proteinExistence type="predicted"/>
<dbReference type="Proteomes" id="UP001331761">
    <property type="component" value="Unassembled WGS sequence"/>
</dbReference>
<sequence length="79" mass="8318">VNIFKEFDADIDDSDEGERGPATTSPKSDGDTITEQPKGESRKSRTPSPKGPNGEEPSRPAVIAMPPPPGYGSTETTST</sequence>
<gene>
    <name evidence="2" type="ORF">GCK32_021658</name>
</gene>
<keyword evidence="3" id="KW-1185">Reference proteome</keyword>
<evidence type="ECO:0000313" key="3">
    <source>
        <dbReference type="Proteomes" id="UP001331761"/>
    </source>
</evidence>
<name>A0AAN8FTB5_TRICO</name>
<evidence type="ECO:0000313" key="2">
    <source>
        <dbReference type="EMBL" id="KAK5976255.1"/>
    </source>
</evidence>
<feature type="compositionally biased region" description="Polar residues" evidence="1">
    <location>
        <begin position="22"/>
        <end position="35"/>
    </location>
</feature>
<reference evidence="2 3" key="1">
    <citation type="submission" date="2019-10" db="EMBL/GenBank/DDBJ databases">
        <title>Assembly and Annotation for the nematode Trichostrongylus colubriformis.</title>
        <authorList>
            <person name="Martin J."/>
        </authorList>
    </citation>
    <scope>NUCLEOTIDE SEQUENCE [LARGE SCALE GENOMIC DNA]</scope>
    <source>
        <strain evidence="2">G859</strain>
        <tissue evidence="2">Whole worm</tissue>
    </source>
</reference>
<dbReference type="AlphaFoldDB" id="A0AAN8FTB5"/>
<feature type="region of interest" description="Disordered" evidence="1">
    <location>
        <begin position="1"/>
        <end position="79"/>
    </location>
</feature>
<dbReference type="EMBL" id="WIXE01012077">
    <property type="protein sequence ID" value="KAK5976255.1"/>
    <property type="molecule type" value="Genomic_DNA"/>
</dbReference>
<accession>A0AAN8FTB5</accession>
<organism evidence="2 3">
    <name type="scientific">Trichostrongylus colubriformis</name>
    <name type="common">Black scour worm</name>
    <dbReference type="NCBI Taxonomy" id="6319"/>
    <lineage>
        <taxon>Eukaryota</taxon>
        <taxon>Metazoa</taxon>
        <taxon>Ecdysozoa</taxon>
        <taxon>Nematoda</taxon>
        <taxon>Chromadorea</taxon>
        <taxon>Rhabditida</taxon>
        <taxon>Rhabditina</taxon>
        <taxon>Rhabditomorpha</taxon>
        <taxon>Strongyloidea</taxon>
        <taxon>Trichostrongylidae</taxon>
        <taxon>Trichostrongylus</taxon>
    </lineage>
</organism>
<protein>
    <submittedName>
        <fullName evidence="2">Uncharacterized protein</fullName>
    </submittedName>
</protein>
<feature type="non-terminal residue" evidence="2">
    <location>
        <position position="1"/>
    </location>
</feature>
<comment type="caution">
    <text evidence="2">The sequence shown here is derived from an EMBL/GenBank/DDBJ whole genome shotgun (WGS) entry which is preliminary data.</text>
</comment>